<evidence type="ECO:0000256" key="13">
    <source>
        <dbReference type="ARBA" id="ARBA00023136"/>
    </source>
</evidence>
<evidence type="ECO:0000313" key="22">
    <source>
        <dbReference type="EMBL" id="NXP15683.1"/>
    </source>
</evidence>
<keyword evidence="10" id="KW-0677">Repeat</keyword>
<feature type="non-terminal residue" evidence="22">
    <location>
        <position position="508"/>
    </location>
</feature>
<dbReference type="PROSITE" id="PS50234">
    <property type="entry name" value="VWFA"/>
    <property type="match status" value="1"/>
</dbReference>
<gene>
    <name evidence="22" type="primary">Cpne1</name>
    <name evidence="22" type="ORF">THIORB_R09108</name>
</gene>
<comment type="caution">
    <text evidence="22">The sequence shown here is derived from an EMBL/GenBank/DDBJ whole genome shotgun (WGS) entry which is preliminary data.</text>
</comment>
<dbReference type="InterPro" id="IPR045052">
    <property type="entry name" value="Copine"/>
</dbReference>
<dbReference type="OrthoDB" id="5855668at2759"/>
<evidence type="ECO:0000256" key="19">
    <source>
        <dbReference type="SAM" id="SignalP"/>
    </source>
</evidence>
<name>A0A7L1XZT1_9AVES</name>
<dbReference type="SMART" id="SM00327">
    <property type="entry name" value="VWA"/>
    <property type="match status" value="1"/>
</dbReference>
<protein>
    <recommendedName>
        <fullName evidence="17">Copine-3</fullName>
    </recommendedName>
    <alternativeName>
        <fullName evidence="18">Copine III</fullName>
    </alternativeName>
</protein>
<evidence type="ECO:0000259" key="21">
    <source>
        <dbReference type="PROSITE" id="PS50234"/>
    </source>
</evidence>
<dbReference type="EMBL" id="VXBW01008329">
    <property type="protein sequence ID" value="NXP15683.1"/>
    <property type="molecule type" value="Genomic_DNA"/>
</dbReference>
<dbReference type="Proteomes" id="UP000565698">
    <property type="component" value="Unassembled WGS sequence"/>
</dbReference>
<dbReference type="FunFam" id="2.60.40.150:FF:000042">
    <property type="entry name" value="Copine 3"/>
    <property type="match status" value="1"/>
</dbReference>
<keyword evidence="12" id="KW-0965">Cell junction</keyword>
<evidence type="ECO:0000256" key="1">
    <source>
        <dbReference type="ARBA" id="ARBA00004123"/>
    </source>
</evidence>
<dbReference type="GO" id="GO:0005544">
    <property type="term" value="F:calcium-dependent phospholipid binding"/>
    <property type="evidence" value="ECO:0007669"/>
    <property type="project" value="InterPro"/>
</dbReference>
<evidence type="ECO:0000256" key="12">
    <source>
        <dbReference type="ARBA" id="ARBA00022949"/>
    </source>
</evidence>
<organism evidence="22 23">
    <name type="scientific">Thinocorus orbignyianus</name>
    <dbReference type="NCBI Taxonomy" id="161742"/>
    <lineage>
        <taxon>Eukaryota</taxon>
        <taxon>Metazoa</taxon>
        <taxon>Chordata</taxon>
        <taxon>Craniata</taxon>
        <taxon>Vertebrata</taxon>
        <taxon>Euteleostomi</taxon>
        <taxon>Archelosauria</taxon>
        <taxon>Archosauria</taxon>
        <taxon>Dinosauria</taxon>
        <taxon>Saurischia</taxon>
        <taxon>Theropoda</taxon>
        <taxon>Coelurosauria</taxon>
        <taxon>Aves</taxon>
        <taxon>Neognathae</taxon>
        <taxon>Neoaves</taxon>
        <taxon>Aequornithes</taxon>
        <taxon>Ciconiiformes</taxon>
        <taxon>Thinocoridae</taxon>
        <taxon>Thinocorus</taxon>
    </lineage>
</organism>
<comment type="subcellular location">
    <subcellularLocation>
        <location evidence="3">Cell junction</location>
        <location evidence="3">Focal adhesion</location>
    </subcellularLocation>
    <subcellularLocation>
        <location evidence="2">Cell membrane</location>
    </subcellularLocation>
    <subcellularLocation>
        <location evidence="4">Cytoplasm</location>
    </subcellularLocation>
    <subcellularLocation>
        <location evidence="1">Nucleus</location>
    </subcellularLocation>
</comment>
<evidence type="ECO:0000256" key="5">
    <source>
        <dbReference type="ARBA" id="ARBA00009048"/>
    </source>
</evidence>
<comment type="function">
    <text evidence="15">Calcium-dependent phospholipid-binding protein that plays a role in ERBB2-mediated tumor cell migration in response to growth factor heregulin stimulation.</text>
</comment>
<dbReference type="GO" id="GO:1903265">
    <property type="term" value="P:positive regulation of tumor necrosis factor-mediated signaling pathway"/>
    <property type="evidence" value="ECO:0007669"/>
    <property type="project" value="TreeGrafter"/>
</dbReference>
<feature type="chain" id="PRO_5029586424" description="Copine-3" evidence="19">
    <location>
        <begin position="18"/>
        <end position="508"/>
    </location>
</feature>
<dbReference type="GO" id="GO:0043122">
    <property type="term" value="P:regulation of canonical NF-kappaB signal transduction"/>
    <property type="evidence" value="ECO:0007669"/>
    <property type="project" value="TreeGrafter"/>
</dbReference>
<evidence type="ECO:0000256" key="8">
    <source>
        <dbReference type="ARBA" id="ARBA00022553"/>
    </source>
</evidence>
<dbReference type="SUPFAM" id="SSF49562">
    <property type="entry name" value="C2 domain (Calcium/lipid-binding domain, CaLB)"/>
    <property type="match status" value="2"/>
</dbReference>
<feature type="non-terminal residue" evidence="22">
    <location>
        <position position="1"/>
    </location>
</feature>
<feature type="domain" description="C2" evidence="20">
    <location>
        <begin position="96"/>
        <end position="220"/>
    </location>
</feature>
<dbReference type="GO" id="GO:0005634">
    <property type="term" value="C:nucleus"/>
    <property type="evidence" value="ECO:0007669"/>
    <property type="project" value="UniProtKB-SubCell"/>
</dbReference>
<keyword evidence="14" id="KW-0539">Nucleus</keyword>
<evidence type="ECO:0000256" key="15">
    <source>
        <dbReference type="ARBA" id="ARBA00058857"/>
    </source>
</evidence>
<keyword evidence="7" id="KW-0963">Cytoplasm</keyword>
<dbReference type="AlphaFoldDB" id="A0A7L1XZT1"/>
<keyword evidence="19" id="KW-0732">Signal</keyword>
<evidence type="ECO:0000256" key="7">
    <source>
        <dbReference type="ARBA" id="ARBA00022490"/>
    </source>
</evidence>
<dbReference type="CDD" id="cd01459">
    <property type="entry name" value="vWA_copine_like"/>
    <property type="match status" value="1"/>
</dbReference>
<evidence type="ECO:0000256" key="3">
    <source>
        <dbReference type="ARBA" id="ARBA00004246"/>
    </source>
</evidence>
<dbReference type="GO" id="GO:0005737">
    <property type="term" value="C:cytoplasm"/>
    <property type="evidence" value="ECO:0007669"/>
    <property type="project" value="UniProtKB-SubCell"/>
</dbReference>
<dbReference type="FunFam" id="2.60.40.150:FF:000099">
    <property type="entry name" value="Copine 3"/>
    <property type="match status" value="1"/>
</dbReference>
<dbReference type="GO" id="GO:0071277">
    <property type="term" value="P:cellular response to calcium ion"/>
    <property type="evidence" value="ECO:0007669"/>
    <property type="project" value="UniProtKB-ARBA"/>
</dbReference>
<dbReference type="GO" id="GO:0046872">
    <property type="term" value="F:metal ion binding"/>
    <property type="evidence" value="ECO:0007669"/>
    <property type="project" value="UniProtKB-KW"/>
</dbReference>
<proteinExistence type="inferred from homology"/>
<evidence type="ECO:0000256" key="17">
    <source>
        <dbReference type="ARBA" id="ARBA00074834"/>
    </source>
</evidence>
<accession>A0A7L1XZT1</accession>
<dbReference type="InterPro" id="IPR037768">
    <property type="entry name" value="C2B_Copine"/>
</dbReference>
<evidence type="ECO:0000256" key="4">
    <source>
        <dbReference type="ARBA" id="ARBA00004496"/>
    </source>
</evidence>
<evidence type="ECO:0000256" key="14">
    <source>
        <dbReference type="ARBA" id="ARBA00023242"/>
    </source>
</evidence>
<dbReference type="GO" id="GO:0005886">
    <property type="term" value="C:plasma membrane"/>
    <property type="evidence" value="ECO:0007669"/>
    <property type="project" value="UniProtKB-SubCell"/>
</dbReference>
<keyword evidence="9" id="KW-0479">Metal-binding</keyword>
<dbReference type="InterPro" id="IPR000008">
    <property type="entry name" value="C2_dom"/>
</dbReference>
<keyword evidence="23" id="KW-1185">Reference proteome</keyword>
<dbReference type="InterPro" id="IPR035892">
    <property type="entry name" value="C2_domain_sf"/>
</dbReference>
<evidence type="ECO:0000259" key="20">
    <source>
        <dbReference type="PROSITE" id="PS50004"/>
    </source>
</evidence>
<keyword evidence="11" id="KW-0106">Calcium</keyword>
<dbReference type="SMART" id="SM00239">
    <property type="entry name" value="C2"/>
    <property type="match status" value="2"/>
</dbReference>
<evidence type="ECO:0000256" key="10">
    <source>
        <dbReference type="ARBA" id="ARBA00022737"/>
    </source>
</evidence>
<comment type="subunit">
    <text evidence="16">Monomer. Interacts with ERBB2 (preferentially with the tyrosine phosphorylated form); this interaction occurs at the cell membrane and is increased in a growth factor heregulin-dependent manner. Interacts with SHC1; this interaction may mediate the binding of CPNE3 with ERBB2. Interacts with RACK1.</text>
</comment>
<dbReference type="InterPro" id="IPR036465">
    <property type="entry name" value="vWFA_dom_sf"/>
</dbReference>
<feature type="signal peptide" evidence="19">
    <location>
        <begin position="1"/>
        <end position="17"/>
    </location>
</feature>
<dbReference type="PANTHER" id="PTHR10857:SF2">
    <property type="entry name" value="COPINE-1"/>
    <property type="match status" value="1"/>
</dbReference>
<dbReference type="SUPFAM" id="SSF53300">
    <property type="entry name" value="vWA-like"/>
    <property type="match status" value="1"/>
</dbReference>
<evidence type="ECO:0000256" key="11">
    <source>
        <dbReference type="ARBA" id="ARBA00022837"/>
    </source>
</evidence>
<dbReference type="Pfam" id="PF07002">
    <property type="entry name" value="Copine"/>
    <property type="match status" value="1"/>
</dbReference>
<keyword evidence="8" id="KW-0597">Phosphoprotein</keyword>
<comment type="similarity">
    <text evidence="5">Belongs to the copine family.</text>
</comment>
<dbReference type="InterPro" id="IPR002035">
    <property type="entry name" value="VWF_A"/>
</dbReference>
<reference evidence="22 23" key="1">
    <citation type="submission" date="2019-09" db="EMBL/GenBank/DDBJ databases">
        <title>Bird 10,000 Genomes (B10K) Project - Family phase.</title>
        <authorList>
            <person name="Zhang G."/>
        </authorList>
    </citation>
    <scope>NUCLEOTIDE SEQUENCE [LARGE SCALE GENOMIC DNA]</scope>
    <source>
        <strain evidence="22">B10K-DU-002-47</strain>
        <tissue evidence="22">Muscle</tissue>
    </source>
</reference>
<feature type="domain" description="C2" evidence="20">
    <location>
        <begin position="1"/>
        <end position="87"/>
    </location>
</feature>
<dbReference type="InterPro" id="IPR010734">
    <property type="entry name" value="Copine_C"/>
</dbReference>
<sequence>ICILLVVSSFASVFVQVDRTERIKNCQNPEFCKKLVVDYYFEKVQKLKFGVYDIDNKSFDLNDDDYLGGIECTLGQVVSSSVFTRPLELKQGKPAGKGTITISAEEIKDTRVVYLEIEARNLDKKDLLGKSDPFLEFYRQSDAGMWQLVYRSEVVIKNNLNPCWRKFSVPLQTFCGGDFNKSIKVQCADHDSDGSHDLIGTFETNLTQLQKAGDGSEVEFECIHPEKKQRKKSYKNSGIIRIKSCKIETEYSFLDYVMGGCQINFTVGVDFTGSNGDPRSPHSLHYISPDGINEYLTAIWSVGSVVQDYDTDKLFPAFGFGAQVPPSWQVSHEFALNFNPSNPYCQGIQGIVDAYRQILPQIRLYGPTNFSPIINHVARFAAHSAQQGSASQYFILLIITDGEITDLDQTRQAIVNACKLPMSIIIVGVGGADFKAMEFLDGDSGVLKSLTGEPAARDIVQFVPFRQFKNAPREALSQTVLAEVPKQLVSYYKWQGWPPVKRPEIKTV</sequence>
<evidence type="ECO:0000256" key="16">
    <source>
        <dbReference type="ARBA" id="ARBA00065466"/>
    </source>
</evidence>
<evidence type="ECO:0000256" key="9">
    <source>
        <dbReference type="ARBA" id="ARBA00022723"/>
    </source>
</evidence>
<dbReference type="GO" id="GO:0005925">
    <property type="term" value="C:focal adhesion"/>
    <property type="evidence" value="ECO:0007669"/>
    <property type="project" value="UniProtKB-SubCell"/>
</dbReference>
<dbReference type="CDD" id="cd04048">
    <property type="entry name" value="C2A_Copine"/>
    <property type="match status" value="1"/>
</dbReference>
<evidence type="ECO:0000256" key="2">
    <source>
        <dbReference type="ARBA" id="ARBA00004236"/>
    </source>
</evidence>
<dbReference type="CDD" id="cd04047">
    <property type="entry name" value="C2B_Copine"/>
    <property type="match status" value="1"/>
</dbReference>
<dbReference type="Pfam" id="PF00168">
    <property type="entry name" value="C2"/>
    <property type="match status" value="2"/>
</dbReference>
<dbReference type="PANTHER" id="PTHR10857">
    <property type="entry name" value="COPINE"/>
    <property type="match status" value="1"/>
</dbReference>
<feature type="domain" description="VWFA" evidence="21">
    <location>
        <begin position="264"/>
        <end position="484"/>
    </location>
</feature>
<evidence type="ECO:0000256" key="6">
    <source>
        <dbReference type="ARBA" id="ARBA00022475"/>
    </source>
</evidence>
<dbReference type="Gene3D" id="2.60.40.150">
    <property type="entry name" value="C2 domain"/>
    <property type="match status" value="2"/>
</dbReference>
<evidence type="ECO:0000256" key="18">
    <source>
        <dbReference type="ARBA" id="ARBA00076171"/>
    </source>
</evidence>
<evidence type="ECO:0000313" key="23">
    <source>
        <dbReference type="Proteomes" id="UP000565698"/>
    </source>
</evidence>
<keyword evidence="13" id="KW-0472">Membrane</keyword>
<dbReference type="PROSITE" id="PS50004">
    <property type="entry name" value="C2"/>
    <property type="match status" value="2"/>
</dbReference>
<keyword evidence="6" id="KW-1003">Cell membrane</keyword>